<proteinExistence type="predicted"/>
<evidence type="ECO:0000313" key="1">
    <source>
        <dbReference type="EMBL" id="CAH1781870.1"/>
    </source>
</evidence>
<reference evidence="1" key="1">
    <citation type="submission" date="2022-03" db="EMBL/GenBank/DDBJ databases">
        <authorList>
            <person name="Martin C."/>
        </authorList>
    </citation>
    <scope>NUCLEOTIDE SEQUENCE</scope>
</reference>
<feature type="non-terminal residue" evidence="1">
    <location>
        <position position="184"/>
    </location>
</feature>
<name>A0A8S4NL03_OWEFU</name>
<sequence>QYKYGTSLKLRAYLKIGSKTHVDYTLTYNVPSYSQTWSKYWQWNIDIWGINIYVGSLTLSITIKPGVHFTVKVYPCSTGCAVCAKVTPKVTLQITGGATASLASVVRGGIRVSVNLNYLVEGDGRPRFSVRWEWGSVKTWSPKSSSWSIGSASRKTIYYKCISGLGRKRDVSSAAFMLAGPIKS</sequence>
<accession>A0A8S4NL03</accession>
<keyword evidence="2" id="KW-1185">Reference proteome</keyword>
<dbReference type="EMBL" id="CAIIXF020000004">
    <property type="protein sequence ID" value="CAH1781870.1"/>
    <property type="molecule type" value="Genomic_DNA"/>
</dbReference>
<comment type="caution">
    <text evidence="1">The sequence shown here is derived from an EMBL/GenBank/DDBJ whole genome shotgun (WGS) entry which is preliminary data.</text>
</comment>
<protein>
    <submittedName>
        <fullName evidence="1">Uncharacterized protein</fullName>
    </submittedName>
</protein>
<gene>
    <name evidence="1" type="ORF">OFUS_LOCUS8380</name>
</gene>
<evidence type="ECO:0000313" key="2">
    <source>
        <dbReference type="Proteomes" id="UP000749559"/>
    </source>
</evidence>
<dbReference type="OrthoDB" id="6417349at2759"/>
<organism evidence="1 2">
    <name type="scientific">Owenia fusiformis</name>
    <name type="common">Polychaete worm</name>
    <dbReference type="NCBI Taxonomy" id="6347"/>
    <lineage>
        <taxon>Eukaryota</taxon>
        <taxon>Metazoa</taxon>
        <taxon>Spiralia</taxon>
        <taxon>Lophotrochozoa</taxon>
        <taxon>Annelida</taxon>
        <taxon>Polychaeta</taxon>
        <taxon>Sedentaria</taxon>
        <taxon>Canalipalpata</taxon>
        <taxon>Sabellida</taxon>
        <taxon>Oweniida</taxon>
        <taxon>Oweniidae</taxon>
        <taxon>Owenia</taxon>
    </lineage>
</organism>
<dbReference type="Proteomes" id="UP000749559">
    <property type="component" value="Unassembled WGS sequence"/>
</dbReference>
<dbReference type="AlphaFoldDB" id="A0A8S4NL03"/>